<keyword evidence="2" id="KW-1185">Reference proteome</keyword>
<name>A0A915HEK7_ROMCU</name>
<dbReference type="AlphaFoldDB" id="A0A915HEK7"/>
<accession>A0A915HEK7</accession>
<sequence length="112" mass="13273">MNEFWSVDELMLLLLLHRIPYLWTVNDNQSKLVLISRFRNLSGSDSSTMEATIVGKCNYKVVSKHQAMRRTSKIKHRFYLPYKWTTMLSHMKRNHKGRWAESLKAESDLSKL</sequence>
<proteinExistence type="predicted"/>
<feature type="signal peptide" evidence="1">
    <location>
        <begin position="1"/>
        <end position="24"/>
    </location>
</feature>
<evidence type="ECO:0000313" key="3">
    <source>
        <dbReference type="WBParaSite" id="nRc.2.0.1.t00118-RA"/>
    </source>
</evidence>
<keyword evidence="1" id="KW-0732">Signal</keyword>
<reference evidence="3" key="1">
    <citation type="submission" date="2022-11" db="UniProtKB">
        <authorList>
            <consortium name="WormBaseParasite"/>
        </authorList>
    </citation>
    <scope>IDENTIFICATION</scope>
</reference>
<protein>
    <submittedName>
        <fullName evidence="3">Uncharacterized protein</fullName>
    </submittedName>
</protein>
<organism evidence="2 3">
    <name type="scientific">Romanomermis culicivorax</name>
    <name type="common">Nematode worm</name>
    <dbReference type="NCBI Taxonomy" id="13658"/>
    <lineage>
        <taxon>Eukaryota</taxon>
        <taxon>Metazoa</taxon>
        <taxon>Ecdysozoa</taxon>
        <taxon>Nematoda</taxon>
        <taxon>Enoplea</taxon>
        <taxon>Dorylaimia</taxon>
        <taxon>Mermithida</taxon>
        <taxon>Mermithoidea</taxon>
        <taxon>Mermithidae</taxon>
        <taxon>Romanomermis</taxon>
    </lineage>
</organism>
<dbReference type="Proteomes" id="UP000887565">
    <property type="component" value="Unplaced"/>
</dbReference>
<feature type="chain" id="PRO_5036907392" evidence="1">
    <location>
        <begin position="25"/>
        <end position="112"/>
    </location>
</feature>
<evidence type="ECO:0000313" key="2">
    <source>
        <dbReference type="Proteomes" id="UP000887565"/>
    </source>
</evidence>
<dbReference type="WBParaSite" id="nRc.2.0.1.t00118-RA">
    <property type="protein sequence ID" value="nRc.2.0.1.t00118-RA"/>
    <property type="gene ID" value="nRc.2.0.1.g00118"/>
</dbReference>
<evidence type="ECO:0000256" key="1">
    <source>
        <dbReference type="SAM" id="SignalP"/>
    </source>
</evidence>